<feature type="region of interest" description="Disordered" evidence="1">
    <location>
        <begin position="1"/>
        <end position="23"/>
    </location>
</feature>
<feature type="transmembrane region" description="Helical" evidence="2">
    <location>
        <begin position="218"/>
        <end position="238"/>
    </location>
</feature>
<evidence type="ECO:0000313" key="3">
    <source>
        <dbReference type="EMBL" id="CAK7908394.1"/>
    </source>
</evidence>
<keyword evidence="4" id="KW-1185">Reference proteome</keyword>
<evidence type="ECO:0000313" key="4">
    <source>
        <dbReference type="Proteomes" id="UP001497600"/>
    </source>
</evidence>
<gene>
    <name evidence="3" type="ORF">CAAN4_E10066</name>
</gene>
<keyword evidence="2" id="KW-0812">Transmembrane</keyword>
<accession>A0ABP0ED07</accession>
<sequence length="304" mass="34483">MSSNMPGYFPSDRSTTPIAGASSGPEMVELMNTERFMVKNKCMQKNRNQRNLILQLDMVVYILVAYQLIRHCYSAAMIPVILHIGTQKFLSVETIVEANHGSRQGSSSAGTVGMIPVINDMIERSSVPEETSTVLAKEIRSQRMLTTVTRICVWIYWKTIIVSIYHIVFVQYWLMPFAMRDELALLQYGTWWFISFVGETPPTGINKLESNWERLSALGLPGLILTNLLILFVQLVIFQSTYIQSTVSPLGRRLHEKEIEILRVVGDSSGGRGREESADIELEVPTVLSVRLYEVFRWDVITSI</sequence>
<dbReference type="EMBL" id="OZ004257">
    <property type="protein sequence ID" value="CAK7908394.1"/>
    <property type="molecule type" value="Genomic_DNA"/>
</dbReference>
<proteinExistence type="predicted"/>
<evidence type="ECO:0000256" key="1">
    <source>
        <dbReference type="SAM" id="MobiDB-lite"/>
    </source>
</evidence>
<keyword evidence="2" id="KW-0472">Membrane</keyword>
<dbReference type="Proteomes" id="UP001497600">
    <property type="component" value="Chromosome E"/>
</dbReference>
<organism evidence="3 4">
    <name type="scientific">[Candida] anglica</name>
    <dbReference type="NCBI Taxonomy" id="148631"/>
    <lineage>
        <taxon>Eukaryota</taxon>
        <taxon>Fungi</taxon>
        <taxon>Dikarya</taxon>
        <taxon>Ascomycota</taxon>
        <taxon>Saccharomycotina</taxon>
        <taxon>Pichiomycetes</taxon>
        <taxon>Debaryomycetaceae</taxon>
        <taxon>Kurtzmaniella</taxon>
    </lineage>
</organism>
<reference evidence="3 4" key="1">
    <citation type="submission" date="2024-01" db="EMBL/GenBank/DDBJ databases">
        <authorList>
            <consortium name="Genoscope - CEA"/>
            <person name="William W."/>
        </authorList>
    </citation>
    <scope>NUCLEOTIDE SEQUENCE [LARGE SCALE GENOMIC DNA]</scope>
    <source>
        <strain evidence="3 4">29B2s-10</strain>
    </source>
</reference>
<evidence type="ECO:0000256" key="2">
    <source>
        <dbReference type="SAM" id="Phobius"/>
    </source>
</evidence>
<feature type="transmembrane region" description="Helical" evidence="2">
    <location>
        <begin position="151"/>
        <end position="174"/>
    </location>
</feature>
<name>A0ABP0ED07_9ASCO</name>
<keyword evidence="2" id="KW-1133">Transmembrane helix</keyword>
<protein>
    <submittedName>
        <fullName evidence="3">Uncharacterized protein</fullName>
    </submittedName>
</protein>